<dbReference type="Pfam" id="PF20730">
    <property type="entry name" value="YetF_N"/>
    <property type="match status" value="1"/>
</dbReference>
<feature type="domain" description="YetF C-terminal" evidence="8">
    <location>
        <begin position="77"/>
        <end position="209"/>
    </location>
</feature>
<dbReference type="EMBL" id="NHNT01000016">
    <property type="protein sequence ID" value="OUZ37503.1"/>
    <property type="molecule type" value="Genomic_DNA"/>
</dbReference>
<dbReference type="PANTHER" id="PTHR34582:SF7">
    <property type="entry name" value="UPF0702 TRANSMEMBRANE PROTEIN YDFS"/>
    <property type="match status" value="1"/>
</dbReference>
<evidence type="ECO:0000313" key="11">
    <source>
        <dbReference type="Proteomes" id="UP000196594"/>
    </source>
</evidence>
<dbReference type="Pfam" id="PF04239">
    <property type="entry name" value="DUF421"/>
    <property type="match status" value="1"/>
</dbReference>
<dbReference type="InterPro" id="IPR007353">
    <property type="entry name" value="DUF421"/>
</dbReference>
<dbReference type="RefSeq" id="WP_087618525.1">
    <property type="nucleotide sequence ID" value="NZ_JAFBEY010000013.1"/>
</dbReference>
<proteinExistence type="inferred from homology"/>
<dbReference type="Gene3D" id="3.30.240.20">
    <property type="entry name" value="bsu07140 like domains"/>
    <property type="match status" value="2"/>
</dbReference>
<organism evidence="10 11">
    <name type="scientific">Solibacillus kalamii</name>
    <dbReference type="NCBI Taxonomy" id="1748298"/>
    <lineage>
        <taxon>Bacteria</taxon>
        <taxon>Bacillati</taxon>
        <taxon>Bacillota</taxon>
        <taxon>Bacilli</taxon>
        <taxon>Bacillales</taxon>
        <taxon>Caryophanaceae</taxon>
        <taxon>Solibacillus</taxon>
    </lineage>
</organism>
<sequence>MILRASFSFFAILVLARIIGKKQVSQLTFFHYVTGITFGSIAAEVSTQVETPFLDGMVSLIVWAGLTIIVSYISFRSSKARILFDDKPSIVINNGVILNNELRKARLHPDELAMLLREQSIFSFDEVLYAVFETNGELSVLKKPLARTATKEDVSVSAPAPQYLPMELISDGKIIQKNLTELQLTEDWLRKKLAKKNIHEIDKVYYAQILENGSLYISIKNASPPS</sequence>
<dbReference type="Proteomes" id="UP000196594">
    <property type="component" value="Unassembled WGS sequence"/>
</dbReference>
<feature type="transmembrane region" description="Helical" evidence="7">
    <location>
        <begin position="56"/>
        <end position="75"/>
    </location>
</feature>
<evidence type="ECO:0000313" key="10">
    <source>
        <dbReference type="EMBL" id="OUZ37503.1"/>
    </source>
</evidence>
<dbReference type="InterPro" id="IPR023090">
    <property type="entry name" value="UPF0702_alpha/beta_dom_sf"/>
</dbReference>
<keyword evidence="6 7" id="KW-0472">Membrane</keyword>
<evidence type="ECO:0000256" key="2">
    <source>
        <dbReference type="ARBA" id="ARBA00006448"/>
    </source>
</evidence>
<keyword evidence="11" id="KW-1185">Reference proteome</keyword>
<evidence type="ECO:0000259" key="9">
    <source>
        <dbReference type="Pfam" id="PF20730"/>
    </source>
</evidence>
<name>A0ABX3ZCR1_9BACL</name>
<comment type="caution">
    <text evidence="10">The sequence shown here is derived from an EMBL/GenBank/DDBJ whole genome shotgun (WGS) entry which is preliminary data.</text>
</comment>
<feature type="domain" description="YetF-like N-terminal transmembrane" evidence="9">
    <location>
        <begin position="1"/>
        <end position="73"/>
    </location>
</feature>
<evidence type="ECO:0000256" key="7">
    <source>
        <dbReference type="SAM" id="Phobius"/>
    </source>
</evidence>
<evidence type="ECO:0000256" key="6">
    <source>
        <dbReference type="ARBA" id="ARBA00023136"/>
    </source>
</evidence>
<dbReference type="PANTHER" id="PTHR34582">
    <property type="entry name" value="UPF0702 TRANSMEMBRANE PROTEIN YCAP"/>
    <property type="match status" value="1"/>
</dbReference>
<accession>A0ABX3ZCR1</accession>
<keyword evidence="4 7" id="KW-0812">Transmembrane</keyword>
<gene>
    <name evidence="10" type="ORF">CBM15_17875</name>
</gene>
<evidence type="ECO:0000259" key="8">
    <source>
        <dbReference type="Pfam" id="PF04239"/>
    </source>
</evidence>
<reference evidence="10 11" key="1">
    <citation type="journal article" date="2017" name="Int. J. Syst. Evol. Microbiol.">
        <title>Solibacillus kalamii sp. nov., isolated from a high-efficiency particulate arrestance filter system used in the International Space Station.</title>
        <authorList>
            <person name="Checinska Sielaff A."/>
            <person name="Kumar R.M."/>
            <person name="Pal D."/>
            <person name="Mayilraj S."/>
            <person name="Venkateswaran K."/>
        </authorList>
    </citation>
    <scope>NUCLEOTIDE SEQUENCE [LARGE SCALE GENOMIC DNA]</scope>
    <source>
        <strain evidence="10 11">ISSFR-015</strain>
    </source>
</reference>
<keyword evidence="3" id="KW-1003">Cell membrane</keyword>
<comment type="similarity">
    <text evidence="2">Belongs to the UPF0702 family.</text>
</comment>
<evidence type="ECO:0000256" key="1">
    <source>
        <dbReference type="ARBA" id="ARBA00004651"/>
    </source>
</evidence>
<evidence type="ECO:0000256" key="5">
    <source>
        <dbReference type="ARBA" id="ARBA00022989"/>
    </source>
</evidence>
<keyword evidence="5 7" id="KW-1133">Transmembrane helix</keyword>
<protein>
    <recommendedName>
        <fullName evidence="12">DUF421 domain-containing protein</fullName>
    </recommendedName>
</protein>
<dbReference type="InterPro" id="IPR048454">
    <property type="entry name" value="YetF_N"/>
</dbReference>
<evidence type="ECO:0000256" key="4">
    <source>
        <dbReference type="ARBA" id="ARBA00022692"/>
    </source>
</evidence>
<comment type="subcellular location">
    <subcellularLocation>
        <location evidence="1">Cell membrane</location>
        <topology evidence="1">Multi-pass membrane protein</topology>
    </subcellularLocation>
</comment>
<evidence type="ECO:0000256" key="3">
    <source>
        <dbReference type="ARBA" id="ARBA00022475"/>
    </source>
</evidence>
<evidence type="ECO:0008006" key="12">
    <source>
        <dbReference type="Google" id="ProtNLM"/>
    </source>
</evidence>